<gene>
    <name evidence="1" type="ORF">Pcinc_035320</name>
</gene>
<reference evidence="1" key="1">
    <citation type="submission" date="2023-10" db="EMBL/GenBank/DDBJ databases">
        <title>Genome assemblies of two species of porcelain crab, Petrolisthes cinctipes and Petrolisthes manimaculis (Anomura: Porcellanidae).</title>
        <authorList>
            <person name="Angst P."/>
        </authorList>
    </citation>
    <scope>NUCLEOTIDE SEQUENCE</scope>
    <source>
        <strain evidence="1">PB745_01</strain>
        <tissue evidence="1">Gill</tissue>
    </source>
</reference>
<dbReference type="PANTHER" id="PTHR14520:SF4">
    <property type="entry name" value="LARGE RIBOSOMAL SUBUNIT PROTEIN ML63"/>
    <property type="match status" value="1"/>
</dbReference>
<organism evidence="1 2">
    <name type="scientific">Petrolisthes cinctipes</name>
    <name type="common">Flat porcelain crab</name>
    <dbReference type="NCBI Taxonomy" id="88211"/>
    <lineage>
        <taxon>Eukaryota</taxon>
        <taxon>Metazoa</taxon>
        <taxon>Ecdysozoa</taxon>
        <taxon>Arthropoda</taxon>
        <taxon>Crustacea</taxon>
        <taxon>Multicrustacea</taxon>
        <taxon>Malacostraca</taxon>
        <taxon>Eumalacostraca</taxon>
        <taxon>Eucarida</taxon>
        <taxon>Decapoda</taxon>
        <taxon>Pleocyemata</taxon>
        <taxon>Anomura</taxon>
        <taxon>Galatheoidea</taxon>
        <taxon>Porcellanidae</taxon>
        <taxon>Petrolisthes</taxon>
    </lineage>
</organism>
<sequence>MPNGNIYTGKHRMYPKVRDCVIENVNKRLALEEQNMFYLRHPYLTLEQSWGHATAMGKGKEFIQRKTLEKEKWMEDVTIESRYATLNNKDVWDC</sequence>
<name>A0AAE1EN33_PETCI</name>
<protein>
    <recommendedName>
        <fullName evidence="3">Ribosomal protein 63, mitochondrial</fullName>
    </recommendedName>
</protein>
<dbReference type="Pfam" id="PF14978">
    <property type="entry name" value="MRP-63"/>
    <property type="match status" value="1"/>
</dbReference>
<dbReference type="GO" id="GO:0032543">
    <property type="term" value="P:mitochondrial translation"/>
    <property type="evidence" value="ECO:0007669"/>
    <property type="project" value="TreeGrafter"/>
</dbReference>
<comment type="caution">
    <text evidence="1">The sequence shown here is derived from an EMBL/GenBank/DDBJ whole genome shotgun (WGS) entry which is preliminary data.</text>
</comment>
<dbReference type="AlphaFoldDB" id="A0AAE1EN33"/>
<dbReference type="GO" id="GO:0005761">
    <property type="term" value="C:mitochondrial ribosome"/>
    <property type="evidence" value="ECO:0007669"/>
    <property type="project" value="InterPro"/>
</dbReference>
<evidence type="ECO:0008006" key="3">
    <source>
        <dbReference type="Google" id="ProtNLM"/>
    </source>
</evidence>
<dbReference type="Proteomes" id="UP001286313">
    <property type="component" value="Unassembled WGS sequence"/>
</dbReference>
<evidence type="ECO:0000313" key="1">
    <source>
        <dbReference type="EMBL" id="KAK3858492.1"/>
    </source>
</evidence>
<dbReference type="PANTHER" id="PTHR14520">
    <property type="entry name" value="MITOCHONDRIAL RIBOSOMAL PROTEIN 63"/>
    <property type="match status" value="1"/>
</dbReference>
<dbReference type="InterPro" id="IPR016576">
    <property type="entry name" value="Ribosomal_mL63"/>
</dbReference>
<evidence type="ECO:0000313" key="2">
    <source>
        <dbReference type="Proteomes" id="UP001286313"/>
    </source>
</evidence>
<accession>A0AAE1EN33</accession>
<dbReference type="GO" id="GO:0003735">
    <property type="term" value="F:structural constituent of ribosome"/>
    <property type="evidence" value="ECO:0007669"/>
    <property type="project" value="TreeGrafter"/>
</dbReference>
<dbReference type="EMBL" id="JAWQEG010005296">
    <property type="protein sequence ID" value="KAK3858492.1"/>
    <property type="molecule type" value="Genomic_DNA"/>
</dbReference>
<proteinExistence type="predicted"/>
<keyword evidence="2" id="KW-1185">Reference proteome</keyword>